<dbReference type="RefSeq" id="WP_305013913.1">
    <property type="nucleotide sequence ID" value="NZ_JAUQSX010000015.1"/>
</dbReference>
<gene>
    <name evidence="1" type="ORF">Q5H92_22970</name>
</gene>
<evidence type="ECO:0000313" key="1">
    <source>
        <dbReference type="EMBL" id="MDO7849245.1"/>
    </source>
</evidence>
<dbReference type="EMBL" id="JAUQSX010000015">
    <property type="protein sequence ID" value="MDO7849245.1"/>
    <property type="molecule type" value="Genomic_DNA"/>
</dbReference>
<name>A0ABT9AJE0_9BACT</name>
<sequence length="242" mass="28217">MDDNPNLTLGQLQEMRRDINSTDISKLYFMPALPFPTVAEYQAELKPFTDADWQVEFVSPKDAPFVCIFQGHNPRYNMNYRVHVDTEARAVPDLMRQYLQEIWRDLRRDVDKKFSFPEMMVYKQSWTHKPTDWNTLAAILGMQPGPIDRLRDELQKPDFRRLHQIVIGSPFKDALGDTVYEHDVVELAHGRGKLELRFDEQGGEWWAHDLIDGIRRVPNAVSDGYRVARINTSGGMARLRQL</sequence>
<accession>A0ABT9AJE0</accession>
<evidence type="ECO:0008006" key="3">
    <source>
        <dbReference type="Google" id="ProtNLM"/>
    </source>
</evidence>
<comment type="caution">
    <text evidence="1">The sequence shown here is derived from an EMBL/GenBank/DDBJ whole genome shotgun (WGS) entry which is preliminary data.</text>
</comment>
<organism evidence="1 2">
    <name type="scientific">Hymenobacter mellowenesis</name>
    <dbReference type="NCBI Taxonomy" id="3063995"/>
    <lineage>
        <taxon>Bacteria</taxon>
        <taxon>Pseudomonadati</taxon>
        <taxon>Bacteroidota</taxon>
        <taxon>Cytophagia</taxon>
        <taxon>Cytophagales</taxon>
        <taxon>Hymenobacteraceae</taxon>
        <taxon>Hymenobacter</taxon>
    </lineage>
</organism>
<evidence type="ECO:0000313" key="2">
    <source>
        <dbReference type="Proteomes" id="UP001167796"/>
    </source>
</evidence>
<proteinExistence type="predicted"/>
<reference evidence="1" key="1">
    <citation type="submission" date="2023-07" db="EMBL/GenBank/DDBJ databases">
        <authorList>
            <person name="Kim M.K."/>
        </authorList>
    </citation>
    <scope>NUCLEOTIDE SEQUENCE</scope>
    <source>
        <strain evidence="1">M29</strain>
    </source>
</reference>
<dbReference type="Proteomes" id="UP001167796">
    <property type="component" value="Unassembled WGS sequence"/>
</dbReference>
<protein>
    <recommendedName>
        <fullName evidence="3">TIGR04255 family protein</fullName>
    </recommendedName>
</protein>
<keyword evidence="2" id="KW-1185">Reference proteome</keyword>